<evidence type="ECO:0000313" key="3">
    <source>
        <dbReference type="EMBL" id="NEM91904.1"/>
    </source>
</evidence>
<sequence>MSSIDARGWDPVILPTQAGTTIVVTGGTAGIGYFAAEQLARAGARIILAARSEHRADLAAASIRARVRAADIEYVNLELSSLESILDAGKHLTGLGPIDVLINNAGLTSGSATRQTTEDGLELIVGTNAFGHFALTALLAPALSEDARVVWVGSLATRLTRVRVDDLQQSHGDYSFSKAYAYSKHAVHGYAFELDRRLRAAGSSRSSLLAHPGFALDGLSLFRPGITDRVTPRRAAGERLLRLVAQGKDRGAWPIVRAAADPSAQGGQFFGPRGRVKGEPVLVEPVADSAAPEFGAELWRQSEAATGIHFAV</sequence>
<evidence type="ECO:0000259" key="2">
    <source>
        <dbReference type="SMART" id="SM00822"/>
    </source>
</evidence>
<proteinExistence type="predicted"/>
<comment type="caution">
    <text evidence="3">The sequence shown here is derived from an EMBL/GenBank/DDBJ whole genome shotgun (WGS) entry which is preliminary data.</text>
</comment>
<dbReference type="PANTHER" id="PTHR43157:SF31">
    <property type="entry name" value="PHOSPHATIDYLINOSITOL-GLYCAN BIOSYNTHESIS CLASS F PROTEIN"/>
    <property type="match status" value="1"/>
</dbReference>
<dbReference type="SUPFAM" id="SSF51735">
    <property type="entry name" value="NAD(P)-binding Rossmann-fold domains"/>
    <property type="match status" value="1"/>
</dbReference>
<protein>
    <submittedName>
        <fullName evidence="3">SDR family NAD(P)-dependent oxidoreductase</fullName>
    </submittedName>
</protein>
<gene>
    <name evidence="3" type="ORF">G3T37_11110</name>
</gene>
<reference evidence="3 4" key="1">
    <citation type="journal article" date="2014" name="Int. J. Syst. Evol. Microbiol.">
        <title>Description of Galbitalea soli gen. nov., sp. nov., and Frondihabitans sucicola sp. nov.</title>
        <authorList>
            <person name="Kim S.J."/>
            <person name="Lim J.M."/>
            <person name="Ahn J.H."/>
            <person name="Weon H.Y."/>
            <person name="Hamada M."/>
            <person name="Suzuki K."/>
            <person name="Ahn T.Y."/>
            <person name="Kwon S.W."/>
        </authorList>
    </citation>
    <scope>NUCLEOTIDE SEQUENCE [LARGE SCALE GENOMIC DNA]</scope>
    <source>
        <strain evidence="3 4">NBRC 108727</strain>
    </source>
</reference>
<dbReference type="SMART" id="SM00822">
    <property type="entry name" value="PKS_KR"/>
    <property type="match status" value="1"/>
</dbReference>
<dbReference type="Pfam" id="PF00106">
    <property type="entry name" value="adh_short"/>
    <property type="match status" value="1"/>
</dbReference>
<organism evidence="3 4">
    <name type="scientific">Galbitalea soli</name>
    <dbReference type="NCBI Taxonomy" id="1268042"/>
    <lineage>
        <taxon>Bacteria</taxon>
        <taxon>Bacillati</taxon>
        <taxon>Actinomycetota</taxon>
        <taxon>Actinomycetes</taxon>
        <taxon>Micrococcales</taxon>
        <taxon>Microbacteriaceae</taxon>
        <taxon>Galbitalea</taxon>
    </lineage>
</organism>
<dbReference type="PANTHER" id="PTHR43157">
    <property type="entry name" value="PHOSPHATIDYLINOSITOL-GLYCAN BIOSYNTHESIS CLASS F PROTEIN-RELATED"/>
    <property type="match status" value="1"/>
</dbReference>
<evidence type="ECO:0000256" key="1">
    <source>
        <dbReference type="ARBA" id="ARBA00023002"/>
    </source>
</evidence>
<dbReference type="InterPro" id="IPR002347">
    <property type="entry name" value="SDR_fam"/>
</dbReference>
<dbReference type="InterPro" id="IPR057326">
    <property type="entry name" value="KR_dom"/>
</dbReference>
<dbReference type="AlphaFoldDB" id="A0A7C9TSI7"/>
<dbReference type="Proteomes" id="UP000479756">
    <property type="component" value="Unassembled WGS sequence"/>
</dbReference>
<dbReference type="RefSeq" id="WP_163473965.1">
    <property type="nucleotide sequence ID" value="NZ_JAAGWZ010000003.1"/>
</dbReference>
<keyword evidence="1" id="KW-0560">Oxidoreductase</keyword>
<keyword evidence="4" id="KW-1185">Reference proteome</keyword>
<dbReference type="InterPro" id="IPR036291">
    <property type="entry name" value="NAD(P)-bd_dom_sf"/>
</dbReference>
<dbReference type="GO" id="GO:0016491">
    <property type="term" value="F:oxidoreductase activity"/>
    <property type="evidence" value="ECO:0007669"/>
    <property type="project" value="UniProtKB-KW"/>
</dbReference>
<evidence type="ECO:0000313" key="4">
    <source>
        <dbReference type="Proteomes" id="UP000479756"/>
    </source>
</evidence>
<name>A0A7C9TSI7_9MICO</name>
<dbReference type="PRINTS" id="PR00081">
    <property type="entry name" value="GDHRDH"/>
</dbReference>
<dbReference type="EMBL" id="JAAGWZ010000003">
    <property type="protein sequence ID" value="NEM91904.1"/>
    <property type="molecule type" value="Genomic_DNA"/>
</dbReference>
<dbReference type="Gene3D" id="3.40.50.720">
    <property type="entry name" value="NAD(P)-binding Rossmann-like Domain"/>
    <property type="match status" value="1"/>
</dbReference>
<accession>A0A7C9TSI7</accession>
<feature type="domain" description="Ketoreductase" evidence="2">
    <location>
        <begin position="20"/>
        <end position="212"/>
    </location>
</feature>